<reference evidence="2" key="1">
    <citation type="submission" date="2020-07" db="EMBL/GenBank/DDBJ databases">
        <title>Huge and variable diversity of episymbiotic CPR bacteria and DPANN archaea in groundwater ecosystems.</title>
        <authorList>
            <person name="He C.Y."/>
            <person name="Keren R."/>
            <person name="Whittaker M."/>
            <person name="Farag I.F."/>
            <person name="Doudna J."/>
            <person name="Cate J.H.D."/>
            <person name="Banfield J.F."/>
        </authorList>
    </citation>
    <scope>NUCLEOTIDE SEQUENCE</scope>
    <source>
        <strain evidence="2">NC_groundwater_973_Pr1_S-0.2um_54_13</strain>
    </source>
</reference>
<sequence>EYRGNPDTHALMKLCQTQGIEQRFTKVRTPRTNGKAERVIRTLMQMWHRKTVFKNRAHRRIELIRFVNWYNTVKPHASLNNQTPLETLINYFYPTEL</sequence>
<evidence type="ECO:0000259" key="1">
    <source>
        <dbReference type="PROSITE" id="PS50994"/>
    </source>
</evidence>
<proteinExistence type="predicted"/>
<dbReference type="Gene3D" id="3.30.420.10">
    <property type="entry name" value="Ribonuclease H-like superfamily/Ribonuclease H"/>
    <property type="match status" value="1"/>
</dbReference>
<dbReference type="GO" id="GO:0003676">
    <property type="term" value="F:nucleic acid binding"/>
    <property type="evidence" value="ECO:0007669"/>
    <property type="project" value="InterPro"/>
</dbReference>
<evidence type="ECO:0000313" key="3">
    <source>
        <dbReference type="Proteomes" id="UP000753196"/>
    </source>
</evidence>
<dbReference type="EMBL" id="JACQCR010000042">
    <property type="protein sequence ID" value="MBI3631051.1"/>
    <property type="molecule type" value="Genomic_DNA"/>
</dbReference>
<dbReference type="AlphaFoldDB" id="A0A932QY96"/>
<feature type="non-terminal residue" evidence="2">
    <location>
        <position position="1"/>
    </location>
</feature>
<dbReference type="InterPro" id="IPR012337">
    <property type="entry name" value="RNaseH-like_sf"/>
</dbReference>
<dbReference type="GO" id="GO:0015074">
    <property type="term" value="P:DNA integration"/>
    <property type="evidence" value="ECO:0007669"/>
    <property type="project" value="InterPro"/>
</dbReference>
<gene>
    <name evidence="2" type="ORF">HY221_01825</name>
</gene>
<organism evidence="2 3">
    <name type="scientific">Candidatus Sungiibacteriota bacterium</name>
    <dbReference type="NCBI Taxonomy" id="2750080"/>
    <lineage>
        <taxon>Bacteria</taxon>
        <taxon>Candidatus Sungiibacteriota</taxon>
    </lineage>
</organism>
<evidence type="ECO:0000313" key="2">
    <source>
        <dbReference type="EMBL" id="MBI3631051.1"/>
    </source>
</evidence>
<dbReference type="Proteomes" id="UP000753196">
    <property type="component" value="Unassembled WGS sequence"/>
</dbReference>
<dbReference type="InterPro" id="IPR001584">
    <property type="entry name" value="Integrase_cat-core"/>
</dbReference>
<feature type="domain" description="Integrase catalytic" evidence="1">
    <location>
        <begin position="1"/>
        <end position="92"/>
    </location>
</feature>
<accession>A0A932QY96</accession>
<dbReference type="SUPFAM" id="SSF53098">
    <property type="entry name" value="Ribonuclease H-like"/>
    <property type="match status" value="1"/>
</dbReference>
<dbReference type="InterPro" id="IPR036397">
    <property type="entry name" value="RNaseH_sf"/>
</dbReference>
<comment type="caution">
    <text evidence="2">The sequence shown here is derived from an EMBL/GenBank/DDBJ whole genome shotgun (WGS) entry which is preliminary data.</text>
</comment>
<protein>
    <submittedName>
        <fullName evidence="2">Transposase</fullName>
    </submittedName>
</protein>
<dbReference type="Pfam" id="PF13683">
    <property type="entry name" value="rve_3"/>
    <property type="match status" value="1"/>
</dbReference>
<dbReference type="PROSITE" id="PS50994">
    <property type="entry name" value="INTEGRASE"/>
    <property type="match status" value="1"/>
</dbReference>
<name>A0A932QY96_9BACT</name>